<keyword evidence="1" id="KW-0472">Membrane</keyword>
<proteinExistence type="predicted"/>
<feature type="non-terminal residue" evidence="3">
    <location>
        <position position="1"/>
    </location>
</feature>
<sequence>RICQAIADLKPKPPTPEKKTAFWNGYMALANEYDKEFLQKYGTDLDASLIFAGLFSAVASAFIIQIQPEFETTPSCLTVIAQSLLYISLGSTLLAALLAVLGKQWLMYYSAAGERGTVEARGLERQRKLNGLEKWRFELVMQAFPLLLQFGLFLFASALSVYLWRIHYVLAGIVLGITAGGTATYFTLLVSGIFFKDSPFQTPLAPFFRAIGSYVFTKSVRSQGRALYEKCTLQSLWMCTQIKGLCSNLIDQSRDLLPMFTFQQTAGNIALDSDQLAPLFVDPVIPSSEVSGVSWVLKTSTDPTLIAQAADMSIDLQWPADLDLQPYIQVMQEMFLSCFEYSKSSNIEFLHLNRLRDGMSSRATQFGQGYIIMQCLHRADSSFPPDIDISHYLFNTVSSELATVLSIISDYKSPRLTETSMNPCSARRQMILFAS</sequence>
<accession>A0AAV9ZBJ5</accession>
<evidence type="ECO:0000313" key="4">
    <source>
        <dbReference type="Proteomes" id="UP001362999"/>
    </source>
</evidence>
<evidence type="ECO:0000256" key="1">
    <source>
        <dbReference type="SAM" id="Phobius"/>
    </source>
</evidence>
<evidence type="ECO:0000313" key="3">
    <source>
        <dbReference type="EMBL" id="KAK6977673.1"/>
    </source>
</evidence>
<evidence type="ECO:0000259" key="2">
    <source>
        <dbReference type="Pfam" id="PF20153"/>
    </source>
</evidence>
<dbReference type="InterPro" id="IPR045338">
    <property type="entry name" value="DUF6535"/>
</dbReference>
<dbReference type="AlphaFoldDB" id="A0AAV9ZBJ5"/>
<name>A0AAV9ZBJ5_9AGAR</name>
<protein>
    <recommendedName>
        <fullName evidence="2">DUF6535 domain-containing protein</fullName>
    </recommendedName>
</protein>
<feature type="transmembrane region" description="Helical" evidence="1">
    <location>
        <begin position="79"/>
        <end position="101"/>
    </location>
</feature>
<organism evidence="3 4">
    <name type="scientific">Favolaschia claudopus</name>
    <dbReference type="NCBI Taxonomy" id="2862362"/>
    <lineage>
        <taxon>Eukaryota</taxon>
        <taxon>Fungi</taxon>
        <taxon>Dikarya</taxon>
        <taxon>Basidiomycota</taxon>
        <taxon>Agaricomycotina</taxon>
        <taxon>Agaricomycetes</taxon>
        <taxon>Agaricomycetidae</taxon>
        <taxon>Agaricales</taxon>
        <taxon>Marasmiineae</taxon>
        <taxon>Mycenaceae</taxon>
        <taxon>Favolaschia</taxon>
    </lineage>
</organism>
<feature type="transmembrane region" description="Helical" evidence="1">
    <location>
        <begin position="47"/>
        <end position="67"/>
    </location>
</feature>
<keyword evidence="1" id="KW-1133">Transmembrane helix</keyword>
<keyword evidence="1" id="KW-0812">Transmembrane</keyword>
<dbReference type="Proteomes" id="UP001362999">
    <property type="component" value="Unassembled WGS sequence"/>
</dbReference>
<gene>
    <name evidence="3" type="ORF">R3P38DRAFT_2581199</name>
</gene>
<keyword evidence="4" id="KW-1185">Reference proteome</keyword>
<feature type="transmembrane region" description="Helical" evidence="1">
    <location>
        <begin position="143"/>
        <end position="164"/>
    </location>
</feature>
<feature type="transmembrane region" description="Helical" evidence="1">
    <location>
        <begin position="170"/>
        <end position="195"/>
    </location>
</feature>
<reference evidence="3 4" key="1">
    <citation type="journal article" date="2024" name="J Genomics">
        <title>Draft genome sequencing and assembly of Favolaschia claudopus CIRM-BRFM 2984 isolated from oak limbs.</title>
        <authorList>
            <person name="Navarro D."/>
            <person name="Drula E."/>
            <person name="Chaduli D."/>
            <person name="Cazenave R."/>
            <person name="Ahrendt S."/>
            <person name="Wang J."/>
            <person name="Lipzen A."/>
            <person name="Daum C."/>
            <person name="Barry K."/>
            <person name="Grigoriev I.V."/>
            <person name="Favel A."/>
            <person name="Rosso M.N."/>
            <person name="Martin F."/>
        </authorList>
    </citation>
    <scope>NUCLEOTIDE SEQUENCE [LARGE SCALE GENOMIC DNA]</scope>
    <source>
        <strain evidence="3 4">CIRM-BRFM 2984</strain>
    </source>
</reference>
<dbReference type="EMBL" id="JAWWNJ010000166">
    <property type="protein sequence ID" value="KAK6977673.1"/>
    <property type="molecule type" value="Genomic_DNA"/>
</dbReference>
<comment type="caution">
    <text evidence="3">The sequence shown here is derived from an EMBL/GenBank/DDBJ whole genome shotgun (WGS) entry which is preliminary data.</text>
</comment>
<feature type="domain" description="DUF6535" evidence="2">
    <location>
        <begin position="69"/>
        <end position="164"/>
    </location>
</feature>
<dbReference type="Pfam" id="PF20153">
    <property type="entry name" value="DUF6535"/>
    <property type="match status" value="1"/>
</dbReference>